<evidence type="ECO:0000256" key="9">
    <source>
        <dbReference type="ARBA" id="ARBA00023172"/>
    </source>
</evidence>
<dbReference type="PANTHER" id="PTHR42648:SF11">
    <property type="entry name" value="TRANSPOSON TY4-P GAG-POL POLYPROTEIN"/>
    <property type="match status" value="1"/>
</dbReference>
<comment type="caution">
    <text evidence="10">The sequence shown here is derived from an EMBL/GenBank/DDBJ whole genome shotgun (WGS) entry which is preliminary data.</text>
</comment>
<gene>
    <name evidence="10" type="ORF">PHPALM_7461</name>
</gene>
<protein>
    <submittedName>
        <fullName evidence="10">Transposon Polyprotein integrase</fullName>
    </submittedName>
</protein>
<dbReference type="GO" id="GO:0003887">
    <property type="term" value="F:DNA-directed DNA polymerase activity"/>
    <property type="evidence" value="ECO:0007669"/>
    <property type="project" value="UniProtKB-KW"/>
</dbReference>
<keyword evidence="2" id="KW-0479">Metal-binding</keyword>
<dbReference type="GO" id="GO:0004519">
    <property type="term" value="F:endonuclease activity"/>
    <property type="evidence" value="ECO:0007669"/>
    <property type="project" value="UniProtKB-KW"/>
</dbReference>
<dbReference type="GO" id="GO:0003964">
    <property type="term" value="F:RNA-directed DNA polymerase activity"/>
    <property type="evidence" value="ECO:0007669"/>
    <property type="project" value="UniProtKB-KW"/>
</dbReference>
<reference evidence="10 11" key="1">
    <citation type="journal article" date="2017" name="Genome Biol. Evol.">
        <title>Phytophthora megakarya and P. palmivora, closely related causal agents of cacao black pod rot, underwent increases in genome sizes and gene numbers by different mechanisms.</title>
        <authorList>
            <person name="Ali S.S."/>
            <person name="Shao J."/>
            <person name="Lary D.J."/>
            <person name="Kronmiller B."/>
            <person name="Shen D."/>
            <person name="Strem M.D."/>
            <person name="Amoako-Attah I."/>
            <person name="Akrofi A.Y."/>
            <person name="Begoude B.A."/>
            <person name="Ten Hoopen G.M."/>
            <person name="Coulibaly K."/>
            <person name="Kebe B.I."/>
            <person name="Melnick R.L."/>
            <person name="Guiltinan M.J."/>
            <person name="Tyler B.M."/>
            <person name="Meinhardt L.W."/>
            <person name="Bailey B.A."/>
        </authorList>
    </citation>
    <scope>NUCLEOTIDE SEQUENCE [LARGE SCALE GENOMIC DNA]</scope>
    <source>
        <strain evidence="11">sbr112.9</strain>
    </source>
</reference>
<keyword evidence="8" id="KW-0548">Nucleotidyltransferase</keyword>
<dbReference type="AlphaFoldDB" id="A0A2P4YCM3"/>
<dbReference type="Proteomes" id="UP000237271">
    <property type="component" value="Unassembled WGS sequence"/>
</dbReference>
<keyword evidence="6" id="KW-0229">DNA integration</keyword>
<keyword evidence="3" id="KW-0255">Endonuclease</keyword>
<dbReference type="GO" id="GO:0003676">
    <property type="term" value="F:nucleic acid binding"/>
    <property type="evidence" value="ECO:0007669"/>
    <property type="project" value="InterPro"/>
</dbReference>
<keyword evidence="5" id="KW-0460">Magnesium</keyword>
<organism evidence="10 11">
    <name type="scientific">Phytophthora palmivora</name>
    <dbReference type="NCBI Taxonomy" id="4796"/>
    <lineage>
        <taxon>Eukaryota</taxon>
        <taxon>Sar</taxon>
        <taxon>Stramenopiles</taxon>
        <taxon>Oomycota</taxon>
        <taxon>Peronosporomycetes</taxon>
        <taxon>Peronosporales</taxon>
        <taxon>Peronosporaceae</taxon>
        <taxon>Phytophthora</taxon>
    </lineage>
</organism>
<keyword evidence="11" id="KW-1185">Reference proteome</keyword>
<dbReference type="Gene3D" id="3.30.420.10">
    <property type="entry name" value="Ribonuclease H-like superfamily/Ribonuclease H"/>
    <property type="match status" value="1"/>
</dbReference>
<dbReference type="EMBL" id="NCKW01003827">
    <property type="protein sequence ID" value="POM75439.1"/>
    <property type="molecule type" value="Genomic_DNA"/>
</dbReference>
<evidence type="ECO:0000256" key="5">
    <source>
        <dbReference type="ARBA" id="ARBA00022842"/>
    </source>
</evidence>
<dbReference type="GO" id="GO:0016787">
    <property type="term" value="F:hydrolase activity"/>
    <property type="evidence" value="ECO:0007669"/>
    <property type="project" value="UniProtKB-KW"/>
</dbReference>
<dbReference type="InterPro" id="IPR012337">
    <property type="entry name" value="RNaseH-like_sf"/>
</dbReference>
<dbReference type="PANTHER" id="PTHR42648">
    <property type="entry name" value="TRANSPOSASE, PUTATIVE-RELATED"/>
    <property type="match status" value="1"/>
</dbReference>
<keyword evidence="1" id="KW-0540">Nuclease</keyword>
<proteinExistence type="predicted"/>
<dbReference type="OrthoDB" id="120229at2759"/>
<evidence type="ECO:0000256" key="3">
    <source>
        <dbReference type="ARBA" id="ARBA00022759"/>
    </source>
</evidence>
<dbReference type="GO" id="GO:0015074">
    <property type="term" value="P:DNA integration"/>
    <property type="evidence" value="ECO:0007669"/>
    <property type="project" value="UniProtKB-KW"/>
</dbReference>
<evidence type="ECO:0000256" key="8">
    <source>
        <dbReference type="ARBA" id="ARBA00022932"/>
    </source>
</evidence>
<evidence type="ECO:0000256" key="2">
    <source>
        <dbReference type="ARBA" id="ARBA00022723"/>
    </source>
</evidence>
<sequence length="149" mass="17888">MKNWSQLYECYKDFRKKSLNIFRHDIKMLEWYPCSIEENDIPGLQADMRETWACNLQKNEVAERRMTTIMERVRALLLDGKLTKQLLCHVTTLINITPNSKTDGRTPYELWYNRIPSMQYMKVFGCSAYVHITEQYRDILDARARLCFY</sequence>
<keyword evidence="4" id="KW-0378">Hydrolase</keyword>
<dbReference type="SUPFAM" id="SSF53098">
    <property type="entry name" value="Ribonuclease H-like"/>
    <property type="match status" value="1"/>
</dbReference>
<evidence type="ECO:0000313" key="10">
    <source>
        <dbReference type="EMBL" id="POM75439.1"/>
    </source>
</evidence>
<evidence type="ECO:0000256" key="6">
    <source>
        <dbReference type="ARBA" id="ARBA00022908"/>
    </source>
</evidence>
<keyword evidence="9" id="KW-0233">DNA recombination</keyword>
<evidence type="ECO:0000256" key="4">
    <source>
        <dbReference type="ARBA" id="ARBA00022801"/>
    </source>
</evidence>
<evidence type="ECO:0000313" key="11">
    <source>
        <dbReference type="Proteomes" id="UP000237271"/>
    </source>
</evidence>
<keyword evidence="7" id="KW-0695">RNA-directed DNA polymerase</keyword>
<dbReference type="GO" id="GO:0046872">
    <property type="term" value="F:metal ion binding"/>
    <property type="evidence" value="ECO:0007669"/>
    <property type="project" value="UniProtKB-KW"/>
</dbReference>
<dbReference type="InterPro" id="IPR036397">
    <property type="entry name" value="RNaseH_sf"/>
</dbReference>
<accession>A0A2P4YCM3</accession>
<name>A0A2P4YCM3_9STRA</name>
<dbReference type="GO" id="GO:0006310">
    <property type="term" value="P:DNA recombination"/>
    <property type="evidence" value="ECO:0007669"/>
    <property type="project" value="UniProtKB-KW"/>
</dbReference>
<evidence type="ECO:0000256" key="7">
    <source>
        <dbReference type="ARBA" id="ARBA00022918"/>
    </source>
</evidence>
<keyword evidence="8" id="KW-0808">Transferase</keyword>
<keyword evidence="8" id="KW-0239">DNA-directed DNA polymerase</keyword>
<dbReference type="InterPro" id="IPR039537">
    <property type="entry name" value="Retrotran_Ty1/copia-like"/>
</dbReference>
<evidence type="ECO:0000256" key="1">
    <source>
        <dbReference type="ARBA" id="ARBA00022722"/>
    </source>
</evidence>